<protein>
    <recommendedName>
        <fullName evidence="3">SnoaL-like domain-containing protein</fullName>
    </recommendedName>
</protein>
<keyword evidence="2" id="KW-0732">Signal</keyword>
<feature type="signal peptide" evidence="2">
    <location>
        <begin position="1"/>
        <end position="23"/>
    </location>
</feature>
<gene>
    <name evidence="4" type="ORF">CJD38_01390</name>
</gene>
<evidence type="ECO:0000313" key="5">
    <source>
        <dbReference type="Proteomes" id="UP000244248"/>
    </source>
</evidence>
<evidence type="ECO:0000259" key="3">
    <source>
        <dbReference type="Pfam" id="PF13474"/>
    </source>
</evidence>
<dbReference type="EMBL" id="QANS01000001">
    <property type="protein sequence ID" value="PTU32799.1"/>
    <property type="molecule type" value="Genomic_DNA"/>
</dbReference>
<keyword evidence="5" id="KW-1185">Reference proteome</keyword>
<feature type="chain" id="PRO_5015508080" description="SnoaL-like domain-containing protein" evidence="2">
    <location>
        <begin position="24"/>
        <end position="217"/>
    </location>
</feature>
<sequence>MSALRCLLPMLLAASLIPAQVQAANNKTPPKKVVSKVAPKVVAKVVAPPPVVVAIPTPADVVEAFHEALRTRNRDAVVSLMSPDAWLFETGFVEASRDDYVKNHLSDDAEFARVTDYKPTRRSVITDGQTAWVLTQAVISGLFGDQDVDLEQTETMILRRTPTSWEIMHLHWSAHPRQTAAEQDALAVPPEARVEPSSAAPTAPAQSEAKPEDIKKP</sequence>
<evidence type="ECO:0000313" key="4">
    <source>
        <dbReference type="EMBL" id="PTU32799.1"/>
    </source>
</evidence>
<proteinExistence type="predicted"/>
<accession>A0A2T5MJS1</accession>
<dbReference type="InterPro" id="IPR032710">
    <property type="entry name" value="NTF2-like_dom_sf"/>
</dbReference>
<name>A0A2T5MJS1_9GAMM</name>
<feature type="compositionally biased region" description="Low complexity" evidence="1">
    <location>
        <begin position="196"/>
        <end position="208"/>
    </location>
</feature>
<dbReference type="Gene3D" id="3.10.450.50">
    <property type="match status" value="1"/>
</dbReference>
<dbReference type="Pfam" id="PF13474">
    <property type="entry name" value="SnoaL_3"/>
    <property type="match status" value="1"/>
</dbReference>
<comment type="caution">
    <text evidence="4">The sequence shown here is derived from an EMBL/GenBank/DDBJ whole genome shotgun (WGS) entry which is preliminary data.</text>
</comment>
<reference evidence="4 5" key="1">
    <citation type="submission" date="2018-04" db="EMBL/GenBank/DDBJ databases">
        <title>Novel species isolated from glacier.</title>
        <authorList>
            <person name="Liu Q."/>
            <person name="Xin Y.-H."/>
        </authorList>
    </citation>
    <scope>NUCLEOTIDE SEQUENCE [LARGE SCALE GENOMIC DNA]</scope>
    <source>
        <strain evidence="4 5">GT1R17</strain>
    </source>
</reference>
<evidence type="ECO:0000256" key="2">
    <source>
        <dbReference type="SAM" id="SignalP"/>
    </source>
</evidence>
<feature type="region of interest" description="Disordered" evidence="1">
    <location>
        <begin position="176"/>
        <end position="217"/>
    </location>
</feature>
<dbReference type="SUPFAM" id="SSF54427">
    <property type="entry name" value="NTF2-like"/>
    <property type="match status" value="1"/>
</dbReference>
<feature type="domain" description="SnoaL-like" evidence="3">
    <location>
        <begin position="60"/>
        <end position="174"/>
    </location>
</feature>
<dbReference type="AlphaFoldDB" id="A0A2T5MJS1"/>
<dbReference type="RefSeq" id="WP_107938507.1">
    <property type="nucleotide sequence ID" value="NZ_QANS01000001.1"/>
</dbReference>
<evidence type="ECO:0000256" key="1">
    <source>
        <dbReference type="SAM" id="MobiDB-lite"/>
    </source>
</evidence>
<dbReference type="InterPro" id="IPR037401">
    <property type="entry name" value="SnoaL-like"/>
</dbReference>
<dbReference type="Proteomes" id="UP000244248">
    <property type="component" value="Unassembled WGS sequence"/>
</dbReference>
<dbReference type="OrthoDB" id="6196903at2"/>
<organism evidence="4 5">
    <name type="scientific">Stenotrophobium rhamnosiphilum</name>
    <dbReference type="NCBI Taxonomy" id="2029166"/>
    <lineage>
        <taxon>Bacteria</taxon>
        <taxon>Pseudomonadati</taxon>
        <taxon>Pseudomonadota</taxon>
        <taxon>Gammaproteobacteria</taxon>
        <taxon>Nevskiales</taxon>
        <taxon>Nevskiaceae</taxon>
        <taxon>Stenotrophobium</taxon>
    </lineage>
</organism>